<dbReference type="AlphaFoldDB" id="G0NWB8"/>
<sequence length="33" mass="3900">MLTPLGQRCDDSTEREDGHERVKETVVRPELRF</sequence>
<organism evidence="3">
    <name type="scientific">Caenorhabditis brenneri</name>
    <name type="common">Nematode worm</name>
    <dbReference type="NCBI Taxonomy" id="135651"/>
    <lineage>
        <taxon>Eukaryota</taxon>
        <taxon>Metazoa</taxon>
        <taxon>Ecdysozoa</taxon>
        <taxon>Nematoda</taxon>
        <taxon>Chromadorea</taxon>
        <taxon>Rhabditida</taxon>
        <taxon>Rhabditina</taxon>
        <taxon>Rhabditomorpha</taxon>
        <taxon>Rhabditoidea</taxon>
        <taxon>Rhabditidae</taxon>
        <taxon>Peloderinae</taxon>
        <taxon>Caenorhabditis</taxon>
    </lineage>
</organism>
<keyword evidence="3" id="KW-1185">Reference proteome</keyword>
<protein>
    <submittedName>
        <fullName evidence="2">Uncharacterized protein</fullName>
    </submittedName>
</protein>
<feature type="compositionally biased region" description="Basic and acidic residues" evidence="1">
    <location>
        <begin position="8"/>
        <end position="33"/>
    </location>
</feature>
<proteinExistence type="predicted"/>
<dbReference type="InParanoid" id="G0NWB8"/>
<evidence type="ECO:0000256" key="1">
    <source>
        <dbReference type="SAM" id="MobiDB-lite"/>
    </source>
</evidence>
<feature type="region of interest" description="Disordered" evidence="1">
    <location>
        <begin position="1"/>
        <end position="33"/>
    </location>
</feature>
<gene>
    <name evidence="2" type="ORF">CAEBREN_31611</name>
</gene>
<accession>G0NWB8</accession>
<name>G0NWB8_CAEBE</name>
<reference evidence="3" key="1">
    <citation type="submission" date="2011-07" db="EMBL/GenBank/DDBJ databases">
        <authorList>
            <consortium name="Caenorhabditis brenneri Sequencing and Analysis Consortium"/>
            <person name="Wilson R.K."/>
        </authorList>
    </citation>
    <scope>NUCLEOTIDE SEQUENCE [LARGE SCALE GENOMIC DNA]</scope>
    <source>
        <strain evidence="3">PB2801</strain>
    </source>
</reference>
<dbReference type="EMBL" id="GL379963">
    <property type="protein sequence ID" value="EGT38734.1"/>
    <property type="molecule type" value="Genomic_DNA"/>
</dbReference>
<evidence type="ECO:0000313" key="3">
    <source>
        <dbReference type="Proteomes" id="UP000008068"/>
    </source>
</evidence>
<dbReference type="Proteomes" id="UP000008068">
    <property type="component" value="Unassembled WGS sequence"/>
</dbReference>
<dbReference type="HOGENOM" id="CLU_3385229_0_0_1"/>
<evidence type="ECO:0000313" key="2">
    <source>
        <dbReference type="EMBL" id="EGT38734.1"/>
    </source>
</evidence>